<evidence type="ECO:0000313" key="2">
    <source>
        <dbReference type="EMBL" id="TNN41707.1"/>
    </source>
</evidence>
<feature type="region of interest" description="Disordered" evidence="1">
    <location>
        <begin position="94"/>
        <end position="127"/>
    </location>
</feature>
<accession>A0A4Z2FKE3</accession>
<keyword evidence="3" id="KW-1185">Reference proteome</keyword>
<gene>
    <name evidence="2" type="ORF">EYF80_048121</name>
</gene>
<dbReference type="EMBL" id="SRLO01001086">
    <property type="protein sequence ID" value="TNN41707.1"/>
    <property type="molecule type" value="Genomic_DNA"/>
</dbReference>
<sequence>MRSEVLRPQNREKKAEMKRRKERKKEKEARRLPQWTRRQRREEGSSSSNSLTSDPGVKLRSSPPRGSEGLGHPGGVLTSESSEFCCGNWVSAGISSVKPDRLQPPPPPPERRNFDSYLSTLQGSRSV</sequence>
<organism evidence="2 3">
    <name type="scientific">Liparis tanakae</name>
    <name type="common">Tanaka's snailfish</name>
    <dbReference type="NCBI Taxonomy" id="230148"/>
    <lineage>
        <taxon>Eukaryota</taxon>
        <taxon>Metazoa</taxon>
        <taxon>Chordata</taxon>
        <taxon>Craniata</taxon>
        <taxon>Vertebrata</taxon>
        <taxon>Euteleostomi</taxon>
        <taxon>Actinopterygii</taxon>
        <taxon>Neopterygii</taxon>
        <taxon>Teleostei</taxon>
        <taxon>Neoteleostei</taxon>
        <taxon>Acanthomorphata</taxon>
        <taxon>Eupercaria</taxon>
        <taxon>Perciformes</taxon>
        <taxon>Cottioidei</taxon>
        <taxon>Cottales</taxon>
        <taxon>Liparidae</taxon>
        <taxon>Liparis</taxon>
    </lineage>
</organism>
<proteinExistence type="predicted"/>
<feature type="compositionally biased region" description="Basic and acidic residues" evidence="1">
    <location>
        <begin position="1"/>
        <end position="15"/>
    </location>
</feature>
<protein>
    <submittedName>
        <fullName evidence="2">Uncharacterized protein</fullName>
    </submittedName>
</protein>
<dbReference type="AlphaFoldDB" id="A0A4Z2FKE3"/>
<evidence type="ECO:0000313" key="3">
    <source>
        <dbReference type="Proteomes" id="UP000314294"/>
    </source>
</evidence>
<feature type="region of interest" description="Disordered" evidence="1">
    <location>
        <begin position="1"/>
        <end position="78"/>
    </location>
</feature>
<reference evidence="2 3" key="1">
    <citation type="submission" date="2019-03" db="EMBL/GenBank/DDBJ databases">
        <title>First draft genome of Liparis tanakae, snailfish: a comprehensive survey of snailfish specific genes.</title>
        <authorList>
            <person name="Kim W."/>
            <person name="Song I."/>
            <person name="Jeong J.-H."/>
            <person name="Kim D."/>
            <person name="Kim S."/>
            <person name="Ryu S."/>
            <person name="Song J.Y."/>
            <person name="Lee S.K."/>
        </authorList>
    </citation>
    <scope>NUCLEOTIDE SEQUENCE [LARGE SCALE GENOMIC DNA]</scope>
    <source>
        <tissue evidence="2">Muscle</tissue>
    </source>
</reference>
<feature type="compositionally biased region" description="Polar residues" evidence="1">
    <location>
        <begin position="116"/>
        <end position="127"/>
    </location>
</feature>
<comment type="caution">
    <text evidence="2">The sequence shown here is derived from an EMBL/GenBank/DDBJ whole genome shotgun (WGS) entry which is preliminary data.</text>
</comment>
<evidence type="ECO:0000256" key="1">
    <source>
        <dbReference type="SAM" id="MobiDB-lite"/>
    </source>
</evidence>
<dbReference type="Proteomes" id="UP000314294">
    <property type="component" value="Unassembled WGS sequence"/>
</dbReference>
<name>A0A4Z2FKE3_9TELE</name>